<sequence length="338" mass="36364">MQLNGDQRLEAYRRMLRIRRFEEEGMRQFKGDKIPGFFHSSVGQEAAIVGACLALRDDDAMTGTHRSHGHPIGKGAHLDALMAEVMGKEGGICKGRGGSMHFADNSVGIISESAIVGGGIPLATGCAFSARVRGVDQVTLCFFGDGAVNQGTFHESLNMASLWKLPVIYLCENNGYAITTSLAQSHGQPDIALRAAGYGMPGVTVDGQDVCAVYEAAAQAVRRARAGEGPTLIVANTYRFDEHSFGLVISGEPYRSVEEVEAHKRDRDPILLYRTVLLEEGINEESLGAVEDEVAEAVKQAVKFALASPMPRPETLPDYMFNSPLAGQYSSAAGLERN</sequence>
<dbReference type="InterPro" id="IPR029061">
    <property type="entry name" value="THDP-binding"/>
</dbReference>
<reference evidence="7" key="1">
    <citation type="submission" date="2020-09" db="EMBL/GenBank/DDBJ databases">
        <title>Rhizobia associated with sainfoin plants.</title>
        <authorList>
            <person name="Asharfi S."/>
            <person name="Kuzmanovic N."/>
            <person name="Bunk B."/>
            <person name="Sproeer C."/>
            <person name="Becker M."/>
            <person name="Thuenen T."/>
        </authorList>
    </citation>
    <scope>NUCLEOTIDE SEQUENCE</scope>
    <source>
        <strain evidence="7">OM4</strain>
    </source>
</reference>
<evidence type="ECO:0000256" key="1">
    <source>
        <dbReference type="ARBA" id="ARBA00001964"/>
    </source>
</evidence>
<evidence type="ECO:0000256" key="4">
    <source>
        <dbReference type="ARBA" id="ARBA00025211"/>
    </source>
</evidence>
<dbReference type="InterPro" id="IPR050642">
    <property type="entry name" value="PDH_E1_Alpha_Subunit"/>
</dbReference>
<evidence type="ECO:0000313" key="8">
    <source>
        <dbReference type="Proteomes" id="UP001058098"/>
    </source>
</evidence>
<dbReference type="Gene3D" id="3.40.50.970">
    <property type="match status" value="1"/>
</dbReference>
<protein>
    <submittedName>
        <fullName evidence="7">Thiamine pyrophosphate-dependent dehydrogenase E1 component subunit alpha</fullName>
    </submittedName>
</protein>
<dbReference type="RefSeq" id="WP_258120219.1">
    <property type="nucleotide sequence ID" value="NZ_CP062229.1"/>
</dbReference>
<dbReference type="Proteomes" id="UP001058098">
    <property type="component" value="Chromosome"/>
</dbReference>
<dbReference type="Pfam" id="PF00676">
    <property type="entry name" value="E1_dh"/>
    <property type="match status" value="1"/>
</dbReference>
<dbReference type="SUPFAM" id="SSF52518">
    <property type="entry name" value="Thiamin diphosphate-binding fold (THDP-binding)"/>
    <property type="match status" value="1"/>
</dbReference>
<keyword evidence="8" id="KW-1185">Reference proteome</keyword>
<feature type="domain" description="Dehydrogenase E1 component" evidence="6">
    <location>
        <begin position="13"/>
        <end position="314"/>
    </location>
</feature>
<evidence type="ECO:0000256" key="5">
    <source>
        <dbReference type="ARBA" id="ARBA00051231"/>
    </source>
</evidence>
<keyword evidence="3" id="KW-0786">Thiamine pyrophosphate</keyword>
<proteinExistence type="predicted"/>
<keyword evidence="2" id="KW-0560">Oxidoreductase</keyword>
<evidence type="ECO:0000313" key="7">
    <source>
        <dbReference type="EMBL" id="UVC15405.1"/>
    </source>
</evidence>
<gene>
    <name evidence="7" type="ORF">IHQ72_33915</name>
</gene>
<dbReference type="PANTHER" id="PTHR11516:SF60">
    <property type="entry name" value="PYRUVATE DEHYDROGENASE E1 COMPONENT SUBUNIT ALPHA"/>
    <property type="match status" value="1"/>
</dbReference>
<comment type="catalytic activity">
    <reaction evidence="5">
        <text>N(6)-[(R)-lipoyl]-L-lysyl-[protein] + pyruvate + H(+) = N(6)-[(R)-S(8)-acetyldihydrolipoyl]-L-lysyl-[protein] + CO2</text>
        <dbReference type="Rhea" id="RHEA:19189"/>
        <dbReference type="Rhea" id="RHEA-COMP:10474"/>
        <dbReference type="Rhea" id="RHEA-COMP:10478"/>
        <dbReference type="ChEBI" id="CHEBI:15361"/>
        <dbReference type="ChEBI" id="CHEBI:15378"/>
        <dbReference type="ChEBI" id="CHEBI:16526"/>
        <dbReference type="ChEBI" id="CHEBI:83099"/>
        <dbReference type="ChEBI" id="CHEBI:83111"/>
        <dbReference type="EC" id="1.2.4.1"/>
    </reaction>
</comment>
<evidence type="ECO:0000256" key="3">
    <source>
        <dbReference type="ARBA" id="ARBA00023052"/>
    </source>
</evidence>
<comment type="function">
    <text evidence="4">The pyruvate dehydrogenase complex catalyzes the overall conversion of pyruvate to acetyl-CoA and CO(2). It contains multiple copies of three enzymatic components: pyruvate dehydrogenase (E1), dihydrolipoamide acetyltransferase (E2) and lipoamide dehydrogenase (E3).</text>
</comment>
<dbReference type="PANTHER" id="PTHR11516">
    <property type="entry name" value="PYRUVATE DEHYDROGENASE E1 COMPONENT, ALPHA SUBUNIT BACTERIAL AND ORGANELLAR"/>
    <property type="match status" value="1"/>
</dbReference>
<dbReference type="CDD" id="cd02000">
    <property type="entry name" value="TPP_E1_PDC_ADC_BCADC"/>
    <property type="match status" value="1"/>
</dbReference>
<dbReference type="EMBL" id="CP062229">
    <property type="protein sequence ID" value="UVC15405.1"/>
    <property type="molecule type" value="Genomic_DNA"/>
</dbReference>
<accession>A0ABY5QW45</accession>
<dbReference type="InterPro" id="IPR001017">
    <property type="entry name" value="DH_E1"/>
</dbReference>
<organism evidence="7 8">
    <name type="scientific">Mesorhizobium onobrychidis</name>
    <dbReference type="NCBI Taxonomy" id="2775404"/>
    <lineage>
        <taxon>Bacteria</taxon>
        <taxon>Pseudomonadati</taxon>
        <taxon>Pseudomonadota</taxon>
        <taxon>Alphaproteobacteria</taxon>
        <taxon>Hyphomicrobiales</taxon>
        <taxon>Phyllobacteriaceae</taxon>
        <taxon>Mesorhizobium</taxon>
    </lineage>
</organism>
<evidence type="ECO:0000256" key="2">
    <source>
        <dbReference type="ARBA" id="ARBA00023002"/>
    </source>
</evidence>
<comment type="cofactor">
    <cofactor evidence="1">
        <name>thiamine diphosphate</name>
        <dbReference type="ChEBI" id="CHEBI:58937"/>
    </cofactor>
</comment>
<name>A0ABY5QW45_9HYPH</name>
<evidence type="ECO:0000259" key="6">
    <source>
        <dbReference type="Pfam" id="PF00676"/>
    </source>
</evidence>